<dbReference type="Proteomes" id="UP000475862">
    <property type="component" value="Unassembled WGS sequence"/>
</dbReference>
<comment type="subcellular location">
    <subcellularLocation>
        <location evidence="1">Endoplasmic reticulum membrane</location>
        <topology evidence="1">Multi-pass membrane protein</topology>
    </subcellularLocation>
</comment>
<evidence type="ECO:0000256" key="2">
    <source>
        <dbReference type="ARBA" id="ARBA00004922"/>
    </source>
</evidence>
<evidence type="ECO:0000259" key="20">
    <source>
        <dbReference type="PROSITE" id="PS50919"/>
    </source>
</evidence>
<evidence type="ECO:0000313" key="22">
    <source>
        <dbReference type="Proteomes" id="UP000475862"/>
    </source>
</evidence>
<evidence type="ECO:0000256" key="19">
    <source>
        <dbReference type="SAM" id="Phobius"/>
    </source>
</evidence>
<evidence type="ECO:0000256" key="12">
    <source>
        <dbReference type="ARBA" id="ARBA00045085"/>
    </source>
</evidence>
<comment type="function">
    <text evidence="14">Rt/POMT1 and tw/POMT2 function as a protein O-mannosyltransferase in association with each other to generate and maintain normal muscle development.</text>
</comment>
<keyword evidence="5" id="KW-0328">Glycosyltransferase</keyword>
<dbReference type="EMBL" id="VYZN01000026">
    <property type="protein sequence ID" value="KAE9535253.1"/>
    <property type="molecule type" value="Genomic_DNA"/>
</dbReference>
<dbReference type="GO" id="GO:0004169">
    <property type="term" value="F:dolichyl-phosphate-mannose-protein mannosyltransferase activity"/>
    <property type="evidence" value="ECO:0007669"/>
    <property type="project" value="UniProtKB-EC"/>
</dbReference>
<evidence type="ECO:0000256" key="13">
    <source>
        <dbReference type="ARBA" id="ARBA00045102"/>
    </source>
</evidence>
<dbReference type="InterPro" id="IPR016093">
    <property type="entry name" value="MIR_motif"/>
</dbReference>
<keyword evidence="8" id="KW-0677">Repeat</keyword>
<feature type="transmembrane region" description="Helical" evidence="19">
    <location>
        <begin position="739"/>
        <end position="756"/>
    </location>
</feature>
<reference evidence="21 22" key="1">
    <citation type="submission" date="2019-08" db="EMBL/GenBank/DDBJ databases">
        <title>The genome of the soybean aphid Biotype 1, its phylome, world population structure and adaptation to the North American continent.</title>
        <authorList>
            <person name="Giordano R."/>
            <person name="Donthu R.K."/>
            <person name="Hernandez A.G."/>
            <person name="Wright C.L."/>
            <person name="Zimin A.V."/>
        </authorList>
    </citation>
    <scope>NUCLEOTIDE SEQUENCE [LARGE SCALE GENOMIC DNA]</scope>
    <source>
        <tissue evidence="21">Whole aphids</tissue>
    </source>
</reference>
<evidence type="ECO:0000256" key="8">
    <source>
        <dbReference type="ARBA" id="ARBA00022737"/>
    </source>
</evidence>
<feature type="transmembrane region" description="Helical" evidence="19">
    <location>
        <begin position="218"/>
        <end position="238"/>
    </location>
</feature>
<comment type="pathway">
    <text evidence="2">Protein modification; protein glycosylation.</text>
</comment>
<evidence type="ECO:0000256" key="10">
    <source>
        <dbReference type="ARBA" id="ARBA00022989"/>
    </source>
</evidence>
<dbReference type="InterPro" id="IPR003342">
    <property type="entry name" value="ArnT-like_N"/>
</dbReference>
<dbReference type="FunFam" id="2.80.10.50:FF:000012">
    <property type="entry name" value="Protein O-mannosyl-transferase 1"/>
    <property type="match status" value="1"/>
</dbReference>
<keyword evidence="22" id="KW-1185">Reference proteome</keyword>
<dbReference type="Gene3D" id="2.80.10.50">
    <property type="match status" value="1"/>
</dbReference>
<dbReference type="Pfam" id="PF02366">
    <property type="entry name" value="PMT"/>
    <property type="match status" value="1"/>
</dbReference>
<gene>
    <name evidence="21" type="ORF">AGLY_007986</name>
</gene>
<dbReference type="SUPFAM" id="SSF82109">
    <property type="entry name" value="MIR domain"/>
    <property type="match status" value="1"/>
</dbReference>
<evidence type="ECO:0000256" key="9">
    <source>
        <dbReference type="ARBA" id="ARBA00022824"/>
    </source>
</evidence>
<keyword evidence="9" id="KW-0256">Endoplasmic reticulum</keyword>
<evidence type="ECO:0000313" key="21">
    <source>
        <dbReference type="EMBL" id="KAE9535253.1"/>
    </source>
</evidence>
<dbReference type="PANTHER" id="PTHR10050">
    <property type="entry name" value="DOLICHYL-PHOSPHATE-MANNOSE--PROTEIN MANNOSYLTRANSFERASE"/>
    <property type="match status" value="1"/>
</dbReference>
<dbReference type="PROSITE" id="PS50919">
    <property type="entry name" value="MIR"/>
    <property type="match status" value="3"/>
</dbReference>
<dbReference type="SMART" id="SM00472">
    <property type="entry name" value="MIR"/>
    <property type="match status" value="3"/>
</dbReference>
<dbReference type="Pfam" id="PF16192">
    <property type="entry name" value="PMT_4TMC"/>
    <property type="match status" value="1"/>
</dbReference>
<feature type="domain" description="MIR" evidence="20">
    <location>
        <begin position="359"/>
        <end position="420"/>
    </location>
</feature>
<keyword evidence="11 19" id="KW-0472">Membrane</keyword>
<feature type="transmembrane region" description="Helical" evidence="19">
    <location>
        <begin position="77"/>
        <end position="98"/>
    </location>
</feature>
<dbReference type="AlphaFoldDB" id="A0A6G0TMC1"/>
<dbReference type="CDD" id="cd23281">
    <property type="entry name" value="beta-trefoil_MIR_POMT1"/>
    <property type="match status" value="1"/>
</dbReference>
<protein>
    <recommendedName>
        <fullName evidence="16">Protein O-mannosyltransferase 1</fullName>
        <ecNumber evidence="4">2.4.1.109</ecNumber>
    </recommendedName>
    <alternativeName>
        <fullName evidence="17">Protein rotated abdomen</fullName>
    </alternativeName>
</protein>
<evidence type="ECO:0000256" key="6">
    <source>
        <dbReference type="ARBA" id="ARBA00022679"/>
    </source>
</evidence>
<comment type="catalytic activity">
    <reaction evidence="13">
        <text>a di-trans,poly-cis-dolichyl beta-D-mannosyl phosphate + L-seryl-[protein] = 3-O-(alpha-D-mannosyl)-L-seryl-[protein] + a di-trans,poly-cis-dolichyl phosphate + H(+)</text>
        <dbReference type="Rhea" id="RHEA:17377"/>
        <dbReference type="Rhea" id="RHEA-COMP:9863"/>
        <dbReference type="Rhea" id="RHEA-COMP:13546"/>
        <dbReference type="Rhea" id="RHEA-COMP:19498"/>
        <dbReference type="Rhea" id="RHEA-COMP:19501"/>
        <dbReference type="ChEBI" id="CHEBI:15378"/>
        <dbReference type="ChEBI" id="CHEBI:29999"/>
        <dbReference type="ChEBI" id="CHEBI:57683"/>
        <dbReference type="ChEBI" id="CHEBI:58211"/>
        <dbReference type="ChEBI" id="CHEBI:137321"/>
        <dbReference type="EC" id="2.4.1.109"/>
    </reaction>
</comment>
<dbReference type="InterPro" id="IPR027005">
    <property type="entry name" value="PMT-like"/>
</dbReference>
<feature type="transmembrane region" description="Helical" evidence="19">
    <location>
        <begin position="706"/>
        <end position="727"/>
    </location>
</feature>
<evidence type="ECO:0000256" key="1">
    <source>
        <dbReference type="ARBA" id="ARBA00004477"/>
    </source>
</evidence>
<feature type="compositionally biased region" description="Basic residues" evidence="18">
    <location>
        <begin position="11"/>
        <end position="22"/>
    </location>
</feature>
<keyword evidence="7 19" id="KW-0812">Transmembrane</keyword>
<feature type="region of interest" description="Disordered" evidence="18">
    <location>
        <begin position="1"/>
        <end position="32"/>
    </location>
</feature>
<feature type="transmembrane region" description="Helical" evidence="19">
    <location>
        <begin position="245"/>
        <end position="262"/>
    </location>
</feature>
<evidence type="ECO:0000256" key="15">
    <source>
        <dbReference type="ARBA" id="ARBA00061810"/>
    </source>
</evidence>
<evidence type="ECO:0000256" key="14">
    <source>
        <dbReference type="ARBA" id="ARBA00059310"/>
    </source>
</evidence>
<evidence type="ECO:0000256" key="17">
    <source>
        <dbReference type="ARBA" id="ARBA00079036"/>
    </source>
</evidence>
<dbReference type="Pfam" id="PF02815">
    <property type="entry name" value="MIR"/>
    <property type="match status" value="1"/>
</dbReference>
<dbReference type="InterPro" id="IPR036300">
    <property type="entry name" value="MIR_dom_sf"/>
</dbReference>
<feature type="compositionally biased region" description="Basic and acidic residues" evidence="18">
    <location>
        <begin position="1"/>
        <end position="10"/>
    </location>
</feature>
<feature type="transmembrane region" description="Helical" evidence="19">
    <location>
        <begin position="641"/>
        <end position="662"/>
    </location>
</feature>
<keyword evidence="10 19" id="KW-1133">Transmembrane helix</keyword>
<feature type="transmembrane region" description="Helical" evidence="19">
    <location>
        <begin position="167"/>
        <end position="188"/>
    </location>
</feature>
<accession>A0A6G0TMC1</accession>
<feature type="transmembrane region" description="Helical" evidence="19">
    <location>
        <begin position="682"/>
        <end position="700"/>
    </location>
</feature>
<dbReference type="UniPathway" id="UPA00378"/>
<evidence type="ECO:0000256" key="4">
    <source>
        <dbReference type="ARBA" id="ARBA00012839"/>
    </source>
</evidence>
<feature type="transmembrane region" description="Helical" evidence="19">
    <location>
        <begin position="297"/>
        <end position="328"/>
    </location>
</feature>
<dbReference type="InterPro" id="IPR032421">
    <property type="entry name" value="PMT_4TMC"/>
</dbReference>
<evidence type="ECO:0000256" key="18">
    <source>
        <dbReference type="SAM" id="MobiDB-lite"/>
    </source>
</evidence>
<organism evidence="21 22">
    <name type="scientific">Aphis glycines</name>
    <name type="common">Soybean aphid</name>
    <dbReference type="NCBI Taxonomy" id="307491"/>
    <lineage>
        <taxon>Eukaryota</taxon>
        <taxon>Metazoa</taxon>
        <taxon>Ecdysozoa</taxon>
        <taxon>Arthropoda</taxon>
        <taxon>Hexapoda</taxon>
        <taxon>Insecta</taxon>
        <taxon>Pterygota</taxon>
        <taxon>Neoptera</taxon>
        <taxon>Paraneoptera</taxon>
        <taxon>Hemiptera</taxon>
        <taxon>Sternorrhyncha</taxon>
        <taxon>Aphidomorpha</taxon>
        <taxon>Aphidoidea</taxon>
        <taxon>Aphididae</taxon>
        <taxon>Aphidini</taxon>
        <taxon>Aphis</taxon>
        <taxon>Aphis</taxon>
    </lineage>
</organism>
<dbReference type="EC" id="2.4.1.109" evidence="4"/>
<feature type="domain" description="MIR" evidence="20">
    <location>
        <begin position="496"/>
        <end position="552"/>
    </location>
</feature>
<dbReference type="OrthoDB" id="292747at2759"/>
<comment type="subunit">
    <text evidence="15">Interacts with tw/POMT2.</text>
</comment>
<name>A0A6G0TMC1_APHGL</name>
<dbReference type="PANTHER" id="PTHR10050:SF51">
    <property type="entry name" value="PROTEIN O-MANNOSYL-TRANSFERASE 1"/>
    <property type="match status" value="1"/>
</dbReference>
<evidence type="ECO:0000256" key="5">
    <source>
        <dbReference type="ARBA" id="ARBA00022676"/>
    </source>
</evidence>
<dbReference type="GO" id="GO:0005789">
    <property type="term" value="C:endoplasmic reticulum membrane"/>
    <property type="evidence" value="ECO:0007669"/>
    <property type="project" value="UniProtKB-SubCell"/>
</dbReference>
<keyword evidence="6" id="KW-0808">Transferase</keyword>
<feature type="domain" description="MIR" evidence="20">
    <location>
        <begin position="433"/>
        <end position="490"/>
    </location>
</feature>
<evidence type="ECO:0000256" key="11">
    <source>
        <dbReference type="ARBA" id="ARBA00023136"/>
    </source>
</evidence>
<comment type="caution">
    <text evidence="21">The sequence shown here is derived from an EMBL/GenBank/DDBJ whole genome shotgun (WGS) entry which is preliminary data.</text>
</comment>
<comment type="similarity">
    <text evidence="3">Belongs to the glycosyltransferase 39 family.</text>
</comment>
<proteinExistence type="inferred from homology"/>
<feature type="transmembrane region" description="Helical" evidence="19">
    <location>
        <begin position="195"/>
        <end position="212"/>
    </location>
</feature>
<comment type="catalytic activity">
    <reaction evidence="12">
        <text>a di-trans,poly-cis-dolichyl beta-D-mannosyl phosphate + L-threonyl-[protein] = 3-O-(alpha-D-mannosyl)-L-threonyl-[protein] + a di-trans,poly-cis-dolichyl phosphate + H(+)</text>
        <dbReference type="Rhea" id="RHEA:53396"/>
        <dbReference type="Rhea" id="RHEA-COMP:11060"/>
        <dbReference type="Rhea" id="RHEA-COMP:13547"/>
        <dbReference type="Rhea" id="RHEA-COMP:19498"/>
        <dbReference type="Rhea" id="RHEA-COMP:19501"/>
        <dbReference type="ChEBI" id="CHEBI:15378"/>
        <dbReference type="ChEBI" id="CHEBI:30013"/>
        <dbReference type="ChEBI" id="CHEBI:57683"/>
        <dbReference type="ChEBI" id="CHEBI:58211"/>
        <dbReference type="ChEBI" id="CHEBI:137323"/>
        <dbReference type="EC" id="2.4.1.109"/>
    </reaction>
</comment>
<evidence type="ECO:0000256" key="3">
    <source>
        <dbReference type="ARBA" id="ARBA00007222"/>
    </source>
</evidence>
<feature type="transmembrane region" description="Helical" evidence="19">
    <location>
        <begin position="268"/>
        <end position="285"/>
    </location>
</feature>
<evidence type="ECO:0000256" key="16">
    <source>
        <dbReference type="ARBA" id="ARBA00073145"/>
    </source>
</evidence>
<sequence length="790" mass="92010">MEKQTDDRSVKSKNKKQTRKKNKADSTENQDLNVKHLECDVKNHKTNEQKVINEQKLNNEQKLIDDQKPDIFNNFKISIEINILAVILFLSALSSRFFKLDQPRNVVFDELHHGKYVSLYMKRTFFFDTHPPLGKQLIAAVAYLYNYNGQFKFERIGSEFSDDVPLFGLRFVPALCGSLIIPVAYQLMLELGCRHWCAALAAFLLLCENTLLTQSRFILMESILIFFTLCGLLFVLKYKRLNMKSPWALTYLIIASVCLTMATCVKYVGLLSWLLSLWIICRDFWVNHLGDKRLSDFTIFLCVILRCIITFLISIAIYFSVFFIHLIILNKAGPHDSVMTSAFQASLEGGLASITKGQPLHVSHGSQITLRHTHGRTCWLHSHTHVYPIKYADKRGSSHQQQVTCYTFKDVNNWWIVKRPERNTLAVENTKDPDGIKHGDIIQLVHGMTSRALNSHDVAAPVSPQNQEVSCYIDYNVSMPAQNLWKVEIINRDQFGDVWQAINSQVILTHLNSTQALKFSGRQLPDWGFNQHEVVTDKIIFQDDTVWNVEEHRYTKSENEKERERELVAAEMIPSKGTKLGLWERFWELQYKIIFSSPNTQNVHSHMYSSEPLDWPLMVRGVAYWLSEHDNGQIHLLGNIIVWYSSTLCLLLYLSFFAFYLLRQRRQIYDLSLDEWEQFKTIGEVLLVGYGLHYIPYFFIDRTLFLHHYLPALVFKILLCAAFLQHLANIVKTKLIPRFIFHLSLCIWILSVMYVFKKFIVFSYGTTPLTSKEVFKLRWKDTWDFIIHKP</sequence>
<evidence type="ECO:0000256" key="7">
    <source>
        <dbReference type="ARBA" id="ARBA00022692"/>
    </source>
</evidence>